<feature type="domain" description="Peptidoglycan binding-like" evidence="2">
    <location>
        <begin position="460"/>
        <end position="518"/>
    </location>
</feature>
<proteinExistence type="predicted"/>
<dbReference type="AlphaFoldDB" id="A0A1D2AH74"/>
<dbReference type="EMBL" id="GDKF01000058">
    <property type="protein sequence ID" value="JAT78564.1"/>
    <property type="molecule type" value="Transcribed_RNA"/>
</dbReference>
<sequence length="568" mass="60511">MHPFPRTHLLRAVTMSHSLTGCTGARAQGFFTTTRPQLVHSAPGLCRQQRPFRNSIKCSYKSLGRVAGPITLARGSRDSDASRHHDYVWEPPAQAGDAENRSSELWSLQGQILADLRAQLQQEREARSLERAEWLAQMTALHEESRSLRAELLSLLGRHVAGAHDAHVTAADAARSTKGGGAVLPASSPAAVPDDDRSETEVPQPAPTSPPMSSDQETERAPWKDDLRLALAASEDTDILSIPAENFGDYLASRRRAGKDEAAQSGGEMSPEHAVSLPTMAAQPVAQLDLGPFDPARPAAPPPGPPPLLREGDDDISWMNALHSAMAEAGYHAGEDDEEEWYFGSGTTSALLTLQACEGLEETGVADEPTWRFLLGDAYDAMVNASAQGKAGPQSGGVGPGADAGDAEPELFLEAAELGIDAWILEEDGPPPPGTPPPGRERGGGGDGERWPILNEGDGGREVKAMQIALDGAGFFPGTDDMRWWQFGSSSMRALATFQACNGLPESGVCDGATWRKLLGEGSTPADIAILAEQHAEGAEDEDDLAGGQGVWLLGEQRWERPGRLTKD</sequence>
<feature type="region of interest" description="Disordered" evidence="1">
    <location>
        <begin position="425"/>
        <end position="449"/>
    </location>
</feature>
<gene>
    <name evidence="3" type="ORF">g.65985</name>
</gene>
<dbReference type="InterPro" id="IPR002477">
    <property type="entry name" value="Peptidoglycan-bd-like"/>
</dbReference>
<dbReference type="Pfam" id="PF01471">
    <property type="entry name" value="PG_binding_1"/>
    <property type="match status" value="2"/>
</dbReference>
<reference evidence="3" key="1">
    <citation type="submission" date="2015-08" db="EMBL/GenBank/DDBJ databases">
        <authorList>
            <person name="Babu N.S."/>
            <person name="Beckwith C.J."/>
            <person name="Beseler K.G."/>
            <person name="Brison A."/>
            <person name="Carone J.V."/>
            <person name="Caskin T.P."/>
            <person name="Diamond M."/>
            <person name="Durham M.E."/>
            <person name="Foxe J.M."/>
            <person name="Go M."/>
            <person name="Henderson B.A."/>
            <person name="Jones I.B."/>
            <person name="McGettigan J.A."/>
            <person name="Micheletti S.J."/>
            <person name="Nasrallah M.E."/>
            <person name="Ortiz D."/>
            <person name="Piller C.R."/>
            <person name="Privatt S.R."/>
            <person name="Schneider S.L."/>
            <person name="Sharp S."/>
            <person name="Smith T.C."/>
            <person name="Stanton J.D."/>
            <person name="Ullery H.E."/>
            <person name="Wilson R.J."/>
            <person name="Serrano M.G."/>
            <person name="Buck G."/>
            <person name="Lee V."/>
            <person name="Wang Y."/>
            <person name="Carvalho R."/>
            <person name="Voegtly L."/>
            <person name="Shi R."/>
            <person name="Duckworth R."/>
            <person name="Johnson A."/>
            <person name="Loviza R."/>
            <person name="Walstead R."/>
            <person name="Shah Z."/>
            <person name="Kiflezghi M."/>
            <person name="Wade K."/>
            <person name="Ball S.L."/>
            <person name="Bradley K.W."/>
            <person name="Asai D.J."/>
            <person name="Bowman C.A."/>
            <person name="Russell D.A."/>
            <person name="Pope W.H."/>
            <person name="Jacobs-Sera D."/>
            <person name="Hendrix R.W."/>
            <person name="Hatfull G.F."/>
        </authorList>
    </citation>
    <scope>NUCLEOTIDE SEQUENCE</scope>
</reference>
<organism evidence="3">
    <name type="scientific">Auxenochlorella protothecoides</name>
    <name type="common">Green microalga</name>
    <name type="synonym">Chlorella protothecoides</name>
    <dbReference type="NCBI Taxonomy" id="3075"/>
    <lineage>
        <taxon>Eukaryota</taxon>
        <taxon>Viridiplantae</taxon>
        <taxon>Chlorophyta</taxon>
        <taxon>core chlorophytes</taxon>
        <taxon>Trebouxiophyceae</taxon>
        <taxon>Chlorellales</taxon>
        <taxon>Chlorellaceae</taxon>
        <taxon>Auxenochlorella</taxon>
    </lineage>
</organism>
<dbReference type="Gene3D" id="1.10.101.10">
    <property type="entry name" value="PGBD-like superfamily/PGBD"/>
    <property type="match status" value="2"/>
</dbReference>
<accession>A0A1D2AH74</accession>
<dbReference type="InterPro" id="IPR036365">
    <property type="entry name" value="PGBD-like_sf"/>
</dbReference>
<evidence type="ECO:0000259" key="2">
    <source>
        <dbReference type="Pfam" id="PF01471"/>
    </source>
</evidence>
<protein>
    <recommendedName>
        <fullName evidence="2">Peptidoglycan binding-like domain-containing protein</fullName>
    </recommendedName>
</protein>
<dbReference type="SUPFAM" id="SSF47090">
    <property type="entry name" value="PGBD-like"/>
    <property type="match status" value="2"/>
</dbReference>
<dbReference type="InterPro" id="IPR036366">
    <property type="entry name" value="PGBDSf"/>
</dbReference>
<feature type="domain" description="Peptidoglycan binding-like" evidence="2">
    <location>
        <begin position="327"/>
        <end position="374"/>
    </location>
</feature>
<dbReference type="PROSITE" id="PS51257">
    <property type="entry name" value="PROKAR_LIPOPROTEIN"/>
    <property type="match status" value="1"/>
</dbReference>
<evidence type="ECO:0000313" key="3">
    <source>
        <dbReference type="EMBL" id="JAT78564.1"/>
    </source>
</evidence>
<name>A0A1D2AH74_AUXPR</name>
<evidence type="ECO:0000256" key="1">
    <source>
        <dbReference type="SAM" id="MobiDB-lite"/>
    </source>
</evidence>
<feature type="compositionally biased region" description="Basic and acidic residues" evidence="1">
    <location>
        <begin position="439"/>
        <end position="449"/>
    </location>
</feature>
<feature type="region of interest" description="Disordered" evidence="1">
    <location>
        <begin position="171"/>
        <end position="221"/>
    </location>
</feature>